<dbReference type="PANTHER" id="PTHR24320">
    <property type="entry name" value="RETINOL DEHYDROGENASE"/>
    <property type="match status" value="1"/>
</dbReference>
<gene>
    <name evidence="3" type="ORF">SAMN04489732_101275</name>
</gene>
<name>A0A1H8QAE6_9PSEU</name>
<dbReference type="EMBL" id="FOEF01000001">
    <property type="protein sequence ID" value="SEO51200.1"/>
    <property type="molecule type" value="Genomic_DNA"/>
</dbReference>
<protein>
    <submittedName>
        <fullName evidence="3">Short-chain dehydrogenase</fullName>
    </submittedName>
</protein>
<sequence length="302" mass="31881">MSWNPGSPPDLSGRTYAVTGGNSGIGYFVSEQLAAAGAHVVILGRDPGRLRTAVDAIRGHVGAAAELCTIPLDLADLESVASAAEALVRLGRVDALIENAGTTSPGRTRQTTEQGLELALGTNHLGHFALTALAMPVLRATPGSRVVPTGSLISLLVKFDLDDLQSERKYSEFRAYGLSKHAVTSFGLELDRRLRASDVDVHCVLTHPGLCLDGGSPWREGVSTPSRLARLSPITQGEHHGAWPAVRAATDPSAVGGEYYGPRLGSVGRPVRQRAIAADRDPAKAARLWELSEKLTGVTFTV</sequence>
<accession>A0A1H8QAE6</accession>
<dbReference type="AlphaFoldDB" id="A0A1H8QAE6"/>
<keyword evidence="2" id="KW-0560">Oxidoreductase</keyword>
<dbReference type="Proteomes" id="UP000198582">
    <property type="component" value="Unassembled WGS sequence"/>
</dbReference>
<dbReference type="Gene3D" id="3.40.50.720">
    <property type="entry name" value="NAD(P)-binding Rossmann-like Domain"/>
    <property type="match status" value="1"/>
</dbReference>
<evidence type="ECO:0000256" key="1">
    <source>
        <dbReference type="ARBA" id="ARBA00006484"/>
    </source>
</evidence>
<dbReference type="SUPFAM" id="SSF51735">
    <property type="entry name" value="NAD(P)-binding Rossmann-fold domains"/>
    <property type="match status" value="1"/>
</dbReference>
<dbReference type="InterPro" id="IPR002347">
    <property type="entry name" value="SDR_fam"/>
</dbReference>
<reference evidence="3 4" key="1">
    <citation type="submission" date="2016-10" db="EMBL/GenBank/DDBJ databases">
        <authorList>
            <person name="de Groot N.N."/>
        </authorList>
    </citation>
    <scope>NUCLEOTIDE SEQUENCE [LARGE SCALE GENOMIC DNA]</scope>
    <source>
        <strain evidence="3 4">DSM 44993</strain>
    </source>
</reference>
<proteinExistence type="inferred from homology"/>
<evidence type="ECO:0000313" key="3">
    <source>
        <dbReference type="EMBL" id="SEO51200.1"/>
    </source>
</evidence>
<dbReference type="GO" id="GO:0016491">
    <property type="term" value="F:oxidoreductase activity"/>
    <property type="evidence" value="ECO:0007669"/>
    <property type="project" value="UniProtKB-KW"/>
</dbReference>
<dbReference type="InterPro" id="IPR036291">
    <property type="entry name" value="NAD(P)-bd_dom_sf"/>
</dbReference>
<dbReference type="PANTHER" id="PTHR24320:SF148">
    <property type="entry name" value="NAD(P)-BINDING ROSSMANN-FOLD SUPERFAMILY PROTEIN"/>
    <property type="match status" value="1"/>
</dbReference>
<evidence type="ECO:0000256" key="2">
    <source>
        <dbReference type="ARBA" id="ARBA00023002"/>
    </source>
</evidence>
<dbReference type="RefSeq" id="WP_091611246.1">
    <property type="nucleotide sequence ID" value="NZ_FOEF01000001.1"/>
</dbReference>
<dbReference type="Pfam" id="PF00106">
    <property type="entry name" value="adh_short"/>
    <property type="match status" value="1"/>
</dbReference>
<dbReference type="PRINTS" id="PR00081">
    <property type="entry name" value="GDHRDH"/>
</dbReference>
<comment type="similarity">
    <text evidence="1">Belongs to the short-chain dehydrogenases/reductases (SDR) family.</text>
</comment>
<evidence type="ECO:0000313" key="4">
    <source>
        <dbReference type="Proteomes" id="UP000198582"/>
    </source>
</evidence>
<keyword evidence="4" id="KW-1185">Reference proteome</keyword>
<dbReference type="OrthoDB" id="4577644at2"/>
<dbReference type="STRING" id="394193.SAMN04489732_101275"/>
<organism evidence="3 4">
    <name type="scientific">Amycolatopsis saalfeldensis</name>
    <dbReference type="NCBI Taxonomy" id="394193"/>
    <lineage>
        <taxon>Bacteria</taxon>
        <taxon>Bacillati</taxon>
        <taxon>Actinomycetota</taxon>
        <taxon>Actinomycetes</taxon>
        <taxon>Pseudonocardiales</taxon>
        <taxon>Pseudonocardiaceae</taxon>
        <taxon>Amycolatopsis</taxon>
    </lineage>
</organism>